<dbReference type="CDD" id="cd14819">
    <property type="entry name" value="Translin"/>
    <property type="match status" value="1"/>
</dbReference>
<dbReference type="SUPFAM" id="SSF74784">
    <property type="entry name" value="Translin"/>
    <property type="match status" value="1"/>
</dbReference>
<dbReference type="Gene3D" id="1.20.58.190">
    <property type="entry name" value="Translin, domain 1"/>
    <property type="match status" value="1"/>
</dbReference>
<evidence type="ECO:0000313" key="9">
    <source>
        <dbReference type="Proteomes" id="UP000803844"/>
    </source>
</evidence>
<evidence type="ECO:0000256" key="2">
    <source>
        <dbReference type="ARBA" id="ARBA00004496"/>
    </source>
</evidence>
<evidence type="ECO:0000313" key="8">
    <source>
        <dbReference type="EMBL" id="KAF3762888.1"/>
    </source>
</evidence>
<dbReference type="PANTHER" id="PTHR10741">
    <property type="entry name" value="TRANSLIN AND TRANSLIN ASSOCIATED PROTEIN X"/>
    <property type="match status" value="1"/>
</dbReference>
<name>A0A9P5CLB3_CRYP1</name>
<dbReference type="RefSeq" id="XP_040773867.1">
    <property type="nucleotide sequence ID" value="XM_040917711.1"/>
</dbReference>
<dbReference type="Pfam" id="PF01997">
    <property type="entry name" value="Translin"/>
    <property type="match status" value="1"/>
</dbReference>
<sequence>MIDPQIFEHLKTKIDEDTQARDELTQIIQKLERDVSYTQGLLSRVHSTPRSAYPALLSQVEVSIQSELEDISTLSTAASKHPYYKYNVKWSRTIQDAVLTVLLDSWLGGNLVPEGKLGRLLTLEEVGELFKVPVNLKDRDAFHITIEEYLLAVTSLTDELSRLAVNSVTLGDHELAVKISNFVKDIHAGFQLLNLKNDILRKRVDAVKYHVKKVEDVVYDLSLRNLIPSSAAS</sequence>
<evidence type="ECO:0000256" key="5">
    <source>
        <dbReference type="ARBA" id="ARBA00022884"/>
    </source>
</evidence>
<dbReference type="GO" id="GO:0043565">
    <property type="term" value="F:sequence-specific DNA binding"/>
    <property type="evidence" value="ECO:0007669"/>
    <property type="project" value="InterPro"/>
</dbReference>
<dbReference type="InterPro" id="IPR002848">
    <property type="entry name" value="Translin_fam"/>
</dbReference>
<evidence type="ECO:0000256" key="7">
    <source>
        <dbReference type="ARBA" id="ARBA00023242"/>
    </source>
</evidence>
<gene>
    <name evidence="8" type="ORF">M406DRAFT_265103</name>
</gene>
<keyword evidence="6" id="KW-0238">DNA-binding</keyword>
<dbReference type="GeneID" id="63834840"/>
<comment type="similarity">
    <text evidence="3">Belongs to the translin family.</text>
</comment>
<proteinExistence type="inferred from homology"/>
<keyword evidence="9" id="KW-1185">Reference proteome</keyword>
<dbReference type="OrthoDB" id="829at2759"/>
<dbReference type="Proteomes" id="UP000803844">
    <property type="component" value="Unassembled WGS sequence"/>
</dbReference>
<keyword evidence="7" id="KW-0539">Nucleus</keyword>
<accession>A0A9P5CLB3</accession>
<dbReference type="AlphaFoldDB" id="A0A9P5CLB3"/>
<evidence type="ECO:0000256" key="1">
    <source>
        <dbReference type="ARBA" id="ARBA00004123"/>
    </source>
</evidence>
<protein>
    <submittedName>
        <fullName evidence="8">Translin</fullName>
    </submittedName>
</protein>
<dbReference type="InterPro" id="IPR036081">
    <property type="entry name" value="Translin_sf"/>
</dbReference>
<dbReference type="GO" id="GO:0003697">
    <property type="term" value="F:single-stranded DNA binding"/>
    <property type="evidence" value="ECO:0007669"/>
    <property type="project" value="InterPro"/>
</dbReference>
<keyword evidence="5" id="KW-0694">RNA-binding</keyword>
<evidence type="ECO:0000256" key="4">
    <source>
        <dbReference type="ARBA" id="ARBA00022490"/>
    </source>
</evidence>
<dbReference type="GO" id="GO:0005737">
    <property type="term" value="C:cytoplasm"/>
    <property type="evidence" value="ECO:0007669"/>
    <property type="project" value="UniProtKB-SubCell"/>
</dbReference>
<dbReference type="GO" id="GO:0005634">
    <property type="term" value="C:nucleus"/>
    <property type="evidence" value="ECO:0007669"/>
    <property type="project" value="UniProtKB-SubCell"/>
</dbReference>
<reference evidence="8" key="1">
    <citation type="journal article" date="2020" name="Phytopathology">
        <title>Genome sequence of the chestnut blight fungus Cryphonectria parasitica EP155: A fundamental resource for an archetypical invasive plant pathogen.</title>
        <authorList>
            <person name="Crouch J.A."/>
            <person name="Dawe A."/>
            <person name="Aerts A."/>
            <person name="Barry K."/>
            <person name="Churchill A.C.L."/>
            <person name="Grimwood J."/>
            <person name="Hillman B."/>
            <person name="Milgroom M.G."/>
            <person name="Pangilinan J."/>
            <person name="Smith M."/>
            <person name="Salamov A."/>
            <person name="Schmutz J."/>
            <person name="Yadav J."/>
            <person name="Grigoriev I.V."/>
            <person name="Nuss D."/>
        </authorList>
    </citation>
    <scope>NUCLEOTIDE SEQUENCE</scope>
    <source>
        <strain evidence="8">EP155</strain>
    </source>
</reference>
<dbReference type="FunFam" id="1.20.58.200:FF:000002">
    <property type="entry name" value="Putative translin"/>
    <property type="match status" value="1"/>
</dbReference>
<dbReference type="GO" id="GO:0003723">
    <property type="term" value="F:RNA binding"/>
    <property type="evidence" value="ECO:0007669"/>
    <property type="project" value="UniProtKB-KW"/>
</dbReference>
<dbReference type="EMBL" id="MU032350">
    <property type="protein sequence ID" value="KAF3762888.1"/>
    <property type="molecule type" value="Genomic_DNA"/>
</dbReference>
<evidence type="ECO:0000256" key="6">
    <source>
        <dbReference type="ARBA" id="ARBA00023125"/>
    </source>
</evidence>
<organism evidence="8 9">
    <name type="scientific">Cryphonectria parasitica (strain ATCC 38755 / EP155)</name>
    <dbReference type="NCBI Taxonomy" id="660469"/>
    <lineage>
        <taxon>Eukaryota</taxon>
        <taxon>Fungi</taxon>
        <taxon>Dikarya</taxon>
        <taxon>Ascomycota</taxon>
        <taxon>Pezizomycotina</taxon>
        <taxon>Sordariomycetes</taxon>
        <taxon>Sordariomycetidae</taxon>
        <taxon>Diaporthales</taxon>
        <taxon>Cryphonectriaceae</taxon>
        <taxon>Cryphonectria-Endothia species complex</taxon>
        <taxon>Cryphonectria</taxon>
    </lineage>
</organism>
<dbReference type="Gene3D" id="1.20.58.200">
    <property type="entry name" value="Translin, domain 2"/>
    <property type="match status" value="1"/>
</dbReference>
<dbReference type="InterPro" id="IPR016068">
    <property type="entry name" value="Translin_N"/>
</dbReference>
<comment type="caution">
    <text evidence="8">The sequence shown here is derived from an EMBL/GenBank/DDBJ whole genome shotgun (WGS) entry which is preliminary data.</text>
</comment>
<dbReference type="GO" id="GO:0016070">
    <property type="term" value="P:RNA metabolic process"/>
    <property type="evidence" value="ECO:0007669"/>
    <property type="project" value="InterPro"/>
</dbReference>
<dbReference type="InterPro" id="IPR016069">
    <property type="entry name" value="Translin_C"/>
</dbReference>
<dbReference type="InterPro" id="IPR033956">
    <property type="entry name" value="Translin"/>
</dbReference>
<evidence type="ECO:0000256" key="3">
    <source>
        <dbReference type="ARBA" id="ARBA00005902"/>
    </source>
</evidence>
<comment type="subcellular location">
    <subcellularLocation>
        <location evidence="2">Cytoplasm</location>
    </subcellularLocation>
    <subcellularLocation>
        <location evidence="1">Nucleus</location>
    </subcellularLocation>
</comment>
<keyword evidence="4" id="KW-0963">Cytoplasm</keyword>